<proteinExistence type="predicted"/>
<protein>
    <submittedName>
        <fullName evidence="1">Uncharacterized protein</fullName>
    </submittedName>
</protein>
<evidence type="ECO:0000313" key="2">
    <source>
        <dbReference type="Proteomes" id="UP000664032"/>
    </source>
</evidence>
<dbReference type="Proteomes" id="UP000664032">
    <property type="component" value="Unassembled WGS sequence"/>
</dbReference>
<accession>A0ACB8GFL5</accession>
<comment type="caution">
    <text evidence="1">The sequence shown here is derived from an EMBL/GenBank/DDBJ whole genome shotgun (WGS) entry which is preliminary data.</text>
</comment>
<sequence length="76" mass="8391">MKLAGSGVVGQWLAVLWIPVTFVFSHLPCIAFTSAPHIRPCQLMTMKAHVCRVVRTNAARRGVPSEPKASRSFDRT</sequence>
<organism evidence="1 2">
    <name type="scientific">Psilocybe cubensis</name>
    <name type="common">Psychedelic mushroom</name>
    <name type="synonym">Stropharia cubensis</name>
    <dbReference type="NCBI Taxonomy" id="181762"/>
    <lineage>
        <taxon>Eukaryota</taxon>
        <taxon>Fungi</taxon>
        <taxon>Dikarya</taxon>
        <taxon>Basidiomycota</taxon>
        <taxon>Agaricomycotina</taxon>
        <taxon>Agaricomycetes</taxon>
        <taxon>Agaricomycetidae</taxon>
        <taxon>Agaricales</taxon>
        <taxon>Agaricineae</taxon>
        <taxon>Strophariaceae</taxon>
        <taxon>Psilocybe</taxon>
    </lineage>
</organism>
<reference evidence="1" key="1">
    <citation type="submission" date="2021-10" db="EMBL/GenBank/DDBJ databases">
        <title>Psilocybe cubensis genome.</title>
        <authorList>
            <person name="Mckernan K.J."/>
            <person name="Crawford S."/>
            <person name="Trippe A."/>
            <person name="Kane L.T."/>
            <person name="Mclaughlin S."/>
        </authorList>
    </citation>
    <scope>NUCLEOTIDE SEQUENCE</scope>
    <source>
        <strain evidence="1">MGC-MH-2018</strain>
    </source>
</reference>
<keyword evidence="2" id="KW-1185">Reference proteome</keyword>
<name>A0ACB8GFL5_PSICU</name>
<gene>
    <name evidence="1" type="ORF">JR316_0012949</name>
</gene>
<dbReference type="EMBL" id="JAFIQS020000013">
    <property type="protein sequence ID" value="KAH9474490.1"/>
    <property type="molecule type" value="Genomic_DNA"/>
</dbReference>
<evidence type="ECO:0000313" key="1">
    <source>
        <dbReference type="EMBL" id="KAH9474490.1"/>
    </source>
</evidence>